<keyword evidence="3" id="KW-0731">Sigma factor</keyword>
<evidence type="ECO:0000256" key="5">
    <source>
        <dbReference type="ARBA" id="ARBA00023163"/>
    </source>
</evidence>
<accession>A0AAU7AYS1</accession>
<keyword evidence="2" id="KW-0805">Transcription regulation</keyword>
<dbReference type="GO" id="GO:0006352">
    <property type="term" value="P:DNA-templated transcription initiation"/>
    <property type="evidence" value="ECO:0007669"/>
    <property type="project" value="InterPro"/>
</dbReference>
<evidence type="ECO:0000313" key="8">
    <source>
        <dbReference type="EMBL" id="XAY06560.1"/>
    </source>
</evidence>
<dbReference type="Gene3D" id="1.10.1740.10">
    <property type="match status" value="1"/>
</dbReference>
<sequence>MPASAPAPAPPPHPVPFQRFLDAHATRVWRYLAGMVGPVDADDCFQETFIAALRAYPKLRRGSNERAWILTIAHRKALDHISARGRRAVPSDALPEQPHHDPLPGDDPIWARVRELPPKQRAAVTLRYAADLTHAEVATALGTSVEAARRSAHEGLKRLRATADDEGTLR</sequence>
<dbReference type="InterPro" id="IPR039425">
    <property type="entry name" value="RNA_pol_sigma-70-like"/>
</dbReference>
<keyword evidence="4" id="KW-0238">DNA-binding</keyword>
<evidence type="ECO:0000256" key="3">
    <source>
        <dbReference type="ARBA" id="ARBA00023082"/>
    </source>
</evidence>
<dbReference type="PANTHER" id="PTHR43133">
    <property type="entry name" value="RNA POLYMERASE ECF-TYPE SIGMA FACTO"/>
    <property type="match status" value="1"/>
</dbReference>
<feature type="domain" description="RNA polymerase sigma factor 70 region 4 type 2" evidence="7">
    <location>
        <begin position="109"/>
        <end position="159"/>
    </location>
</feature>
<evidence type="ECO:0000256" key="1">
    <source>
        <dbReference type="ARBA" id="ARBA00010641"/>
    </source>
</evidence>
<evidence type="ECO:0000259" key="7">
    <source>
        <dbReference type="Pfam" id="PF08281"/>
    </source>
</evidence>
<evidence type="ECO:0000256" key="2">
    <source>
        <dbReference type="ARBA" id="ARBA00023015"/>
    </source>
</evidence>
<dbReference type="Pfam" id="PF04542">
    <property type="entry name" value="Sigma70_r2"/>
    <property type="match status" value="1"/>
</dbReference>
<gene>
    <name evidence="8" type="primary">sigE_3</name>
    <name evidence="8" type="ORF">DSM112329_03434</name>
</gene>
<proteinExistence type="inferred from homology"/>
<dbReference type="InterPro" id="IPR013325">
    <property type="entry name" value="RNA_pol_sigma_r2"/>
</dbReference>
<dbReference type="AlphaFoldDB" id="A0AAU7AYS1"/>
<protein>
    <submittedName>
        <fullName evidence="8">ECF RNA polymerase sigma factor SigE</fullName>
    </submittedName>
</protein>
<reference evidence="8" key="1">
    <citation type="submission" date="2022-12" db="EMBL/GenBank/DDBJ databases">
        <title>Paraconexibacter alkalitolerans sp. nov. and Baekduia alba sp. nov., isolated from soil and emended description of the genera Paraconexibacter (Chun et al., 2020) and Baekduia (An et al., 2020).</title>
        <authorList>
            <person name="Vieira S."/>
            <person name="Huber K.J."/>
            <person name="Geppert A."/>
            <person name="Wolf J."/>
            <person name="Neumann-Schaal M."/>
            <person name="Muesken M."/>
            <person name="Overmann J."/>
        </authorList>
    </citation>
    <scope>NUCLEOTIDE SEQUENCE</scope>
    <source>
        <strain evidence="8">AEG42_29</strain>
    </source>
</reference>
<evidence type="ECO:0000256" key="4">
    <source>
        <dbReference type="ARBA" id="ARBA00023125"/>
    </source>
</evidence>
<evidence type="ECO:0000259" key="6">
    <source>
        <dbReference type="Pfam" id="PF04542"/>
    </source>
</evidence>
<dbReference type="Gene3D" id="1.10.10.10">
    <property type="entry name" value="Winged helix-like DNA-binding domain superfamily/Winged helix DNA-binding domain"/>
    <property type="match status" value="1"/>
</dbReference>
<dbReference type="InterPro" id="IPR036388">
    <property type="entry name" value="WH-like_DNA-bd_sf"/>
</dbReference>
<comment type="similarity">
    <text evidence="1">Belongs to the sigma-70 factor family. ECF subfamily.</text>
</comment>
<dbReference type="GO" id="GO:0003677">
    <property type="term" value="F:DNA binding"/>
    <property type="evidence" value="ECO:0007669"/>
    <property type="project" value="UniProtKB-KW"/>
</dbReference>
<feature type="domain" description="RNA polymerase sigma-70 region 2" evidence="6">
    <location>
        <begin position="22"/>
        <end position="86"/>
    </location>
</feature>
<dbReference type="EMBL" id="CP114014">
    <property type="protein sequence ID" value="XAY06560.1"/>
    <property type="molecule type" value="Genomic_DNA"/>
</dbReference>
<dbReference type="InterPro" id="IPR013324">
    <property type="entry name" value="RNA_pol_sigma_r3/r4-like"/>
</dbReference>
<dbReference type="RefSeq" id="WP_354697791.1">
    <property type="nucleotide sequence ID" value="NZ_CP114014.1"/>
</dbReference>
<dbReference type="GO" id="GO:0016987">
    <property type="term" value="F:sigma factor activity"/>
    <property type="evidence" value="ECO:0007669"/>
    <property type="project" value="UniProtKB-KW"/>
</dbReference>
<dbReference type="SUPFAM" id="SSF88946">
    <property type="entry name" value="Sigma2 domain of RNA polymerase sigma factors"/>
    <property type="match status" value="1"/>
</dbReference>
<dbReference type="InterPro" id="IPR014284">
    <property type="entry name" value="RNA_pol_sigma-70_dom"/>
</dbReference>
<dbReference type="NCBIfam" id="TIGR02937">
    <property type="entry name" value="sigma70-ECF"/>
    <property type="match status" value="1"/>
</dbReference>
<dbReference type="Pfam" id="PF08281">
    <property type="entry name" value="Sigma70_r4_2"/>
    <property type="match status" value="1"/>
</dbReference>
<name>A0AAU7AYS1_9ACTN</name>
<keyword evidence="5" id="KW-0804">Transcription</keyword>
<dbReference type="KEGG" id="parq:DSM112329_03434"/>
<organism evidence="8">
    <name type="scientific">Paraconexibacter sp. AEG42_29</name>
    <dbReference type="NCBI Taxonomy" id="2997339"/>
    <lineage>
        <taxon>Bacteria</taxon>
        <taxon>Bacillati</taxon>
        <taxon>Actinomycetota</taxon>
        <taxon>Thermoleophilia</taxon>
        <taxon>Solirubrobacterales</taxon>
        <taxon>Paraconexibacteraceae</taxon>
        <taxon>Paraconexibacter</taxon>
    </lineage>
</organism>
<dbReference type="CDD" id="cd06171">
    <property type="entry name" value="Sigma70_r4"/>
    <property type="match status" value="1"/>
</dbReference>
<dbReference type="InterPro" id="IPR013249">
    <property type="entry name" value="RNA_pol_sigma70_r4_t2"/>
</dbReference>
<dbReference type="PANTHER" id="PTHR43133:SF8">
    <property type="entry name" value="RNA POLYMERASE SIGMA FACTOR HI_1459-RELATED"/>
    <property type="match status" value="1"/>
</dbReference>
<dbReference type="SUPFAM" id="SSF88659">
    <property type="entry name" value="Sigma3 and sigma4 domains of RNA polymerase sigma factors"/>
    <property type="match status" value="1"/>
</dbReference>
<dbReference type="InterPro" id="IPR007627">
    <property type="entry name" value="RNA_pol_sigma70_r2"/>
</dbReference>